<dbReference type="Pfam" id="PF13649">
    <property type="entry name" value="Methyltransf_25"/>
    <property type="match status" value="1"/>
</dbReference>
<accession>A0A6A6DM65</accession>
<dbReference type="SUPFAM" id="SSF53335">
    <property type="entry name" value="S-adenosyl-L-methionine-dependent methyltransferases"/>
    <property type="match status" value="1"/>
</dbReference>
<proteinExistence type="predicted"/>
<evidence type="ECO:0000313" key="5">
    <source>
        <dbReference type="Proteomes" id="UP000800200"/>
    </source>
</evidence>
<dbReference type="PANTHER" id="PTHR44942:SF4">
    <property type="entry name" value="METHYLTRANSFERASE TYPE 11 DOMAIN-CONTAINING PROTEIN"/>
    <property type="match status" value="1"/>
</dbReference>
<gene>
    <name evidence="4" type="ORF">K469DRAFT_753293</name>
</gene>
<dbReference type="PANTHER" id="PTHR44942">
    <property type="entry name" value="METHYLTRANSF_11 DOMAIN-CONTAINING PROTEIN"/>
    <property type="match status" value="1"/>
</dbReference>
<feature type="domain" description="Methyltransferase" evidence="3">
    <location>
        <begin position="44"/>
        <end position="123"/>
    </location>
</feature>
<dbReference type="AlphaFoldDB" id="A0A6A6DM65"/>
<dbReference type="GO" id="GO:0032259">
    <property type="term" value="P:methylation"/>
    <property type="evidence" value="ECO:0007669"/>
    <property type="project" value="UniProtKB-KW"/>
</dbReference>
<evidence type="ECO:0000313" key="4">
    <source>
        <dbReference type="EMBL" id="KAF2180607.1"/>
    </source>
</evidence>
<dbReference type="EMBL" id="ML994657">
    <property type="protein sequence ID" value="KAF2180607.1"/>
    <property type="molecule type" value="Genomic_DNA"/>
</dbReference>
<keyword evidence="2" id="KW-0808">Transferase</keyword>
<dbReference type="GO" id="GO:0008168">
    <property type="term" value="F:methyltransferase activity"/>
    <property type="evidence" value="ECO:0007669"/>
    <property type="project" value="UniProtKB-KW"/>
</dbReference>
<dbReference type="InterPro" id="IPR041698">
    <property type="entry name" value="Methyltransf_25"/>
</dbReference>
<dbReference type="OrthoDB" id="10027013at2759"/>
<dbReference type="Gene3D" id="3.40.50.150">
    <property type="entry name" value="Vaccinia Virus protein VP39"/>
    <property type="match status" value="2"/>
</dbReference>
<sequence>MAAFADKIYSHKSHAAFRPDYPPSLYDTILAFQGRRRPRKLRVDLGPGHGYLSKEFDKVIAVDLSEGMLATAKSLTLESEYANLGFRKESLENLHFIEDGAIDLVVAGILLFVDHPKAAEILRDYTLNEDRDKLGSYWPRSGASIMASMYRDIKPPDEDWEDVEWIEYIPVTNGRNSGKGTLFVGKGVKVGDYKDMVRTWCAFHHWQEAHPEALKRSAGGNGDVVDVCFDEIANIETQWKDDDFEVDVEWESILLLARRRDSSQ</sequence>
<evidence type="ECO:0000259" key="3">
    <source>
        <dbReference type="Pfam" id="PF13649"/>
    </source>
</evidence>
<name>A0A6A6DM65_9PEZI</name>
<evidence type="ECO:0000256" key="2">
    <source>
        <dbReference type="ARBA" id="ARBA00022679"/>
    </source>
</evidence>
<protein>
    <recommendedName>
        <fullName evidence="3">Methyltransferase domain-containing protein</fullName>
    </recommendedName>
</protein>
<reference evidence="4" key="1">
    <citation type="journal article" date="2020" name="Stud. Mycol.">
        <title>101 Dothideomycetes genomes: a test case for predicting lifestyles and emergence of pathogens.</title>
        <authorList>
            <person name="Haridas S."/>
            <person name="Albert R."/>
            <person name="Binder M."/>
            <person name="Bloem J."/>
            <person name="Labutti K."/>
            <person name="Salamov A."/>
            <person name="Andreopoulos B."/>
            <person name="Baker S."/>
            <person name="Barry K."/>
            <person name="Bills G."/>
            <person name="Bluhm B."/>
            <person name="Cannon C."/>
            <person name="Castanera R."/>
            <person name="Culley D."/>
            <person name="Daum C."/>
            <person name="Ezra D."/>
            <person name="Gonzalez J."/>
            <person name="Henrissat B."/>
            <person name="Kuo A."/>
            <person name="Liang C."/>
            <person name="Lipzen A."/>
            <person name="Lutzoni F."/>
            <person name="Magnuson J."/>
            <person name="Mondo S."/>
            <person name="Nolan M."/>
            <person name="Ohm R."/>
            <person name="Pangilinan J."/>
            <person name="Park H.-J."/>
            <person name="Ramirez L."/>
            <person name="Alfaro M."/>
            <person name="Sun H."/>
            <person name="Tritt A."/>
            <person name="Yoshinaga Y."/>
            <person name="Zwiers L.-H."/>
            <person name="Turgeon B."/>
            <person name="Goodwin S."/>
            <person name="Spatafora J."/>
            <person name="Crous P."/>
            <person name="Grigoriev I."/>
        </authorList>
    </citation>
    <scope>NUCLEOTIDE SEQUENCE</scope>
    <source>
        <strain evidence="4">CBS 207.26</strain>
    </source>
</reference>
<evidence type="ECO:0000256" key="1">
    <source>
        <dbReference type="ARBA" id="ARBA00022603"/>
    </source>
</evidence>
<dbReference type="InterPro" id="IPR051052">
    <property type="entry name" value="Diverse_substrate_MTase"/>
</dbReference>
<dbReference type="InterPro" id="IPR029063">
    <property type="entry name" value="SAM-dependent_MTases_sf"/>
</dbReference>
<keyword evidence="5" id="KW-1185">Reference proteome</keyword>
<keyword evidence="1" id="KW-0489">Methyltransferase</keyword>
<organism evidence="4 5">
    <name type="scientific">Zopfia rhizophila CBS 207.26</name>
    <dbReference type="NCBI Taxonomy" id="1314779"/>
    <lineage>
        <taxon>Eukaryota</taxon>
        <taxon>Fungi</taxon>
        <taxon>Dikarya</taxon>
        <taxon>Ascomycota</taxon>
        <taxon>Pezizomycotina</taxon>
        <taxon>Dothideomycetes</taxon>
        <taxon>Dothideomycetes incertae sedis</taxon>
        <taxon>Zopfiaceae</taxon>
        <taxon>Zopfia</taxon>
    </lineage>
</organism>
<dbReference type="Proteomes" id="UP000800200">
    <property type="component" value="Unassembled WGS sequence"/>
</dbReference>
<dbReference type="CDD" id="cd02440">
    <property type="entry name" value="AdoMet_MTases"/>
    <property type="match status" value="1"/>
</dbReference>